<dbReference type="AlphaFoldDB" id="A0A365Y0K0"/>
<protein>
    <submittedName>
        <fullName evidence="2">Uncharacterized protein</fullName>
    </submittedName>
</protein>
<keyword evidence="3" id="KW-1185">Reference proteome</keyword>
<reference evidence="2 3" key="1">
    <citation type="submission" date="2018-05" db="EMBL/GenBank/DDBJ databases">
        <title>Chitinophaga sp. K3CV102501T nov., isolated from isolated from a monsoon evergreen broad-leaved forest soil.</title>
        <authorList>
            <person name="Lv Y."/>
        </authorList>
    </citation>
    <scope>NUCLEOTIDE SEQUENCE [LARGE SCALE GENOMIC DNA]</scope>
    <source>
        <strain evidence="2 3">GDMCC 1.1325</strain>
    </source>
</reference>
<feature type="transmembrane region" description="Helical" evidence="1">
    <location>
        <begin position="53"/>
        <end position="73"/>
    </location>
</feature>
<gene>
    <name evidence="2" type="ORF">DF182_05910</name>
</gene>
<accession>A0A365Y0K0</accession>
<proteinExistence type="predicted"/>
<evidence type="ECO:0000256" key="1">
    <source>
        <dbReference type="SAM" id="Phobius"/>
    </source>
</evidence>
<name>A0A365Y0K0_9BACT</name>
<keyword evidence="1" id="KW-1133">Transmembrane helix</keyword>
<dbReference type="EMBL" id="QFFJ01000001">
    <property type="protein sequence ID" value="RBL92129.1"/>
    <property type="molecule type" value="Genomic_DNA"/>
</dbReference>
<dbReference type="RefSeq" id="WP_113614729.1">
    <property type="nucleotide sequence ID" value="NZ_QFFJ01000001.1"/>
</dbReference>
<dbReference type="OrthoDB" id="664446at2"/>
<organism evidence="2 3">
    <name type="scientific">Chitinophaga flava</name>
    <dbReference type="NCBI Taxonomy" id="2259036"/>
    <lineage>
        <taxon>Bacteria</taxon>
        <taxon>Pseudomonadati</taxon>
        <taxon>Bacteroidota</taxon>
        <taxon>Chitinophagia</taxon>
        <taxon>Chitinophagales</taxon>
        <taxon>Chitinophagaceae</taxon>
        <taxon>Chitinophaga</taxon>
    </lineage>
</organism>
<keyword evidence="1" id="KW-0472">Membrane</keyword>
<keyword evidence="1" id="KW-0812">Transmembrane</keyword>
<evidence type="ECO:0000313" key="2">
    <source>
        <dbReference type="EMBL" id="RBL92129.1"/>
    </source>
</evidence>
<evidence type="ECO:0000313" key="3">
    <source>
        <dbReference type="Proteomes" id="UP000253410"/>
    </source>
</evidence>
<sequence>MRSLQELKATLTAIHEKDKKQLYTAMITAEVAALILLALVINTLAKSGAEVPLLLKLMLGLMAVGPVVPYVIMLMQTTNRLQKIDEFTDLLGKGETISNLQTYTDYKLILPLRLIRIRLFPMEYAQIVIGPGRKTFKLPLSEENVQPFRAFVSNIPTGTIVGNNPSANWSVN</sequence>
<comment type="caution">
    <text evidence="2">The sequence shown here is derived from an EMBL/GenBank/DDBJ whole genome shotgun (WGS) entry which is preliminary data.</text>
</comment>
<dbReference type="Proteomes" id="UP000253410">
    <property type="component" value="Unassembled WGS sequence"/>
</dbReference>
<feature type="transmembrane region" description="Helical" evidence="1">
    <location>
        <begin position="21"/>
        <end position="41"/>
    </location>
</feature>